<accession>A0A4P9ZAA4</accession>
<dbReference type="Pfam" id="PF23153">
    <property type="entry name" value="Aip3p_Bud6_N"/>
    <property type="match status" value="1"/>
</dbReference>
<proteinExistence type="predicted"/>
<feature type="region of interest" description="Disordered" evidence="2">
    <location>
        <begin position="128"/>
        <end position="259"/>
    </location>
</feature>
<dbReference type="PANTHER" id="PTHR22741">
    <property type="entry name" value="P140CAP/SNIP-RELATED"/>
    <property type="match status" value="1"/>
</dbReference>
<dbReference type="Pfam" id="PF03915">
    <property type="entry name" value="AIP3"/>
    <property type="match status" value="1"/>
</dbReference>
<dbReference type="PANTHER" id="PTHR22741:SF10">
    <property type="entry name" value="COILED-COIL DOMAIN-CONTAINING PROTEIN CG32809"/>
    <property type="match status" value="1"/>
</dbReference>
<evidence type="ECO:0000313" key="6">
    <source>
        <dbReference type="Proteomes" id="UP000268321"/>
    </source>
</evidence>
<dbReference type="OrthoDB" id="783096at2759"/>
<feature type="compositionally biased region" description="Basic and acidic residues" evidence="2">
    <location>
        <begin position="197"/>
        <end position="209"/>
    </location>
</feature>
<evidence type="ECO:0000259" key="4">
    <source>
        <dbReference type="Pfam" id="PF23153"/>
    </source>
</evidence>
<dbReference type="GO" id="GO:0030010">
    <property type="term" value="P:establishment of cell polarity"/>
    <property type="evidence" value="ECO:0007669"/>
    <property type="project" value="TreeGrafter"/>
</dbReference>
<dbReference type="InterPro" id="IPR056279">
    <property type="entry name" value="Aip3p_Bud6_N"/>
</dbReference>
<reference evidence="6" key="1">
    <citation type="journal article" date="2018" name="Nat. Microbiol.">
        <title>Leveraging single-cell genomics to expand the fungal tree of life.</title>
        <authorList>
            <person name="Ahrendt S.R."/>
            <person name="Quandt C.A."/>
            <person name="Ciobanu D."/>
            <person name="Clum A."/>
            <person name="Salamov A."/>
            <person name="Andreopoulos B."/>
            <person name="Cheng J.F."/>
            <person name="Woyke T."/>
            <person name="Pelin A."/>
            <person name="Henrissat B."/>
            <person name="Reynolds N.K."/>
            <person name="Benny G.L."/>
            <person name="Smith M.E."/>
            <person name="James T.Y."/>
            <person name="Grigoriev I.V."/>
        </authorList>
    </citation>
    <scope>NUCLEOTIDE SEQUENCE [LARGE SCALE GENOMIC DNA]</scope>
    <source>
        <strain evidence="6">Baker2002</strain>
    </source>
</reference>
<feature type="non-terminal residue" evidence="5">
    <location>
        <position position="483"/>
    </location>
</feature>
<evidence type="ECO:0000256" key="1">
    <source>
        <dbReference type="ARBA" id="ARBA00023054"/>
    </source>
</evidence>
<organism evidence="5 6">
    <name type="scientific">Metschnikowia bicuspidata</name>
    <dbReference type="NCBI Taxonomy" id="27322"/>
    <lineage>
        <taxon>Eukaryota</taxon>
        <taxon>Fungi</taxon>
        <taxon>Dikarya</taxon>
        <taxon>Ascomycota</taxon>
        <taxon>Saccharomycotina</taxon>
        <taxon>Pichiomycetes</taxon>
        <taxon>Metschnikowiaceae</taxon>
        <taxon>Metschnikowia</taxon>
    </lineage>
</organism>
<feature type="domain" description="Actin interacting protein 3-like C-terminal" evidence="3">
    <location>
        <begin position="378"/>
        <end position="480"/>
    </location>
</feature>
<dbReference type="Proteomes" id="UP000268321">
    <property type="component" value="Unassembled WGS sequence"/>
</dbReference>
<evidence type="ECO:0000313" key="5">
    <source>
        <dbReference type="EMBL" id="RKP28730.1"/>
    </source>
</evidence>
<feature type="domain" description="Aip3p/Bud6 N-terminal" evidence="4">
    <location>
        <begin position="20"/>
        <end position="125"/>
    </location>
</feature>
<keyword evidence="1" id="KW-0175">Coiled coil</keyword>
<gene>
    <name evidence="5" type="ORF">METBISCDRAFT_24851</name>
</gene>
<evidence type="ECO:0000259" key="3">
    <source>
        <dbReference type="Pfam" id="PF03915"/>
    </source>
</evidence>
<evidence type="ECO:0000256" key="2">
    <source>
        <dbReference type="SAM" id="MobiDB-lite"/>
    </source>
</evidence>
<dbReference type="InterPro" id="IPR022782">
    <property type="entry name" value="AIP3-like_C"/>
</dbReference>
<protein>
    <submittedName>
        <fullName evidence="5">AIP3-domain-containing protein</fullName>
    </submittedName>
</protein>
<dbReference type="InterPro" id="IPR051825">
    <property type="entry name" value="SRCIN1"/>
</dbReference>
<dbReference type="EMBL" id="ML004634">
    <property type="protein sequence ID" value="RKP28730.1"/>
    <property type="molecule type" value="Genomic_DNA"/>
</dbReference>
<keyword evidence="6" id="KW-1185">Reference proteome</keyword>
<dbReference type="GO" id="GO:0051286">
    <property type="term" value="C:cell tip"/>
    <property type="evidence" value="ECO:0007669"/>
    <property type="project" value="TreeGrafter"/>
</dbReference>
<dbReference type="AlphaFoldDB" id="A0A4P9ZAA4"/>
<feature type="compositionally biased region" description="Basic and acidic residues" evidence="2">
    <location>
        <begin position="132"/>
        <end position="150"/>
    </location>
</feature>
<dbReference type="GO" id="GO:0005737">
    <property type="term" value="C:cytoplasm"/>
    <property type="evidence" value="ECO:0007669"/>
    <property type="project" value="TreeGrafter"/>
</dbReference>
<sequence length="483" mass="53043">MSRWYSSTESRKQTCMNTIESSVTRLLVSTKHLLESLTQWARQEADDKFVSDAYVKLGNDFRTATRAFSAAGVDISDLGDVPRLLRIVLESALSDSPTQENLERFLPNIRNIIVNLLQSLKQKQARAAALAHAHDRENPTRHNIDAKSADNRSTSRKSPWAHSGNELPLRPDTPGLLARQDLYASEHKRRGSVQSARTERSHEYRRESEGAQLANSQSGGRSGKASQLGNDHGAGTGVESGKGSSLACSSSSSHRNDQVSLASGQLTNSLPTCRPSQDADASVLYVVYNSDINRQGTDAAADRALAQLQKNNVILRRASKRFSAYQFAKLANFNGSLLPKLSVDASFMHEAAKAEKHAEKPLDSNEDAAASTALQYIFLRIRDTTKKCAVLLPITITSLRLLFVEKFAYSPGELLFPDIYIAEPHTNISYELEESAVQSELRSGSLVELRERNAPETTLEALDSKLAKLTSQVAAMSTKIVTE</sequence>
<feature type="compositionally biased region" description="Polar residues" evidence="2">
    <location>
        <begin position="213"/>
        <end position="229"/>
    </location>
</feature>
<feature type="compositionally biased region" description="Low complexity" evidence="2">
    <location>
        <begin position="241"/>
        <end position="253"/>
    </location>
</feature>
<name>A0A4P9ZAA4_9ASCO</name>